<dbReference type="EMBL" id="MU006233">
    <property type="protein sequence ID" value="KAF2822780.1"/>
    <property type="molecule type" value="Genomic_DNA"/>
</dbReference>
<sequence length="314" mass="34980">MVTPSLWSFLFRVYIVFILSARADAKRPFSCTGGVVYFTAHPVDGLLYQNPDLLHDIYVFKCVTTVVLTSGDRGTGGNFSLSLERGLQEAYALMAGLPISDVTQGEETVQIGTHHVHSWSLNELPNIQIIYLRLADSLPSGHGYAMHGNDSLAQLYSAKIDSIATTDSLARYTLRDLKEVIAFILHSRKPTYIRMLNHKAVTSAGDKHAEHLDHADHVVSAKLVQRVITGEKLQANVQSYGGNNVRKFEANVNSTHRDFGRKANAFFKYAAYDEHMCQSLDECSSGFYDGDTGSLVDDDVRYVAQYLGREYYVL</sequence>
<organism evidence="2 3">
    <name type="scientific">Ophiobolus disseminans</name>
    <dbReference type="NCBI Taxonomy" id="1469910"/>
    <lineage>
        <taxon>Eukaryota</taxon>
        <taxon>Fungi</taxon>
        <taxon>Dikarya</taxon>
        <taxon>Ascomycota</taxon>
        <taxon>Pezizomycotina</taxon>
        <taxon>Dothideomycetes</taxon>
        <taxon>Pleosporomycetidae</taxon>
        <taxon>Pleosporales</taxon>
        <taxon>Pleosporineae</taxon>
        <taxon>Phaeosphaeriaceae</taxon>
        <taxon>Ophiobolus</taxon>
    </lineage>
</organism>
<proteinExistence type="predicted"/>
<keyword evidence="1" id="KW-0732">Signal</keyword>
<dbReference type="AlphaFoldDB" id="A0A6A6ZNW9"/>
<feature type="chain" id="PRO_5025340990" evidence="1">
    <location>
        <begin position="26"/>
        <end position="314"/>
    </location>
</feature>
<gene>
    <name evidence="2" type="ORF">CC86DRAFT_71907</name>
</gene>
<reference evidence="2" key="1">
    <citation type="journal article" date="2020" name="Stud. Mycol.">
        <title>101 Dothideomycetes genomes: a test case for predicting lifestyles and emergence of pathogens.</title>
        <authorList>
            <person name="Haridas S."/>
            <person name="Albert R."/>
            <person name="Binder M."/>
            <person name="Bloem J."/>
            <person name="Labutti K."/>
            <person name="Salamov A."/>
            <person name="Andreopoulos B."/>
            <person name="Baker S."/>
            <person name="Barry K."/>
            <person name="Bills G."/>
            <person name="Bluhm B."/>
            <person name="Cannon C."/>
            <person name="Castanera R."/>
            <person name="Culley D."/>
            <person name="Daum C."/>
            <person name="Ezra D."/>
            <person name="Gonzalez J."/>
            <person name="Henrissat B."/>
            <person name="Kuo A."/>
            <person name="Liang C."/>
            <person name="Lipzen A."/>
            <person name="Lutzoni F."/>
            <person name="Magnuson J."/>
            <person name="Mondo S."/>
            <person name="Nolan M."/>
            <person name="Ohm R."/>
            <person name="Pangilinan J."/>
            <person name="Park H.-J."/>
            <person name="Ramirez L."/>
            <person name="Alfaro M."/>
            <person name="Sun H."/>
            <person name="Tritt A."/>
            <person name="Yoshinaga Y."/>
            <person name="Zwiers L.-H."/>
            <person name="Turgeon B."/>
            <person name="Goodwin S."/>
            <person name="Spatafora J."/>
            <person name="Crous P."/>
            <person name="Grigoriev I."/>
        </authorList>
    </citation>
    <scope>NUCLEOTIDE SEQUENCE</scope>
    <source>
        <strain evidence="2">CBS 113818</strain>
    </source>
</reference>
<evidence type="ECO:0000313" key="3">
    <source>
        <dbReference type="Proteomes" id="UP000799424"/>
    </source>
</evidence>
<dbReference type="OrthoDB" id="203440at2759"/>
<protein>
    <submittedName>
        <fullName evidence="2">Uncharacterized protein</fullName>
    </submittedName>
</protein>
<name>A0A6A6ZNW9_9PLEO</name>
<evidence type="ECO:0000256" key="1">
    <source>
        <dbReference type="SAM" id="SignalP"/>
    </source>
</evidence>
<evidence type="ECO:0000313" key="2">
    <source>
        <dbReference type="EMBL" id="KAF2822780.1"/>
    </source>
</evidence>
<feature type="signal peptide" evidence="1">
    <location>
        <begin position="1"/>
        <end position="25"/>
    </location>
</feature>
<accession>A0A6A6ZNW9</accession>
<keyword evidence="3" id="KW-1185">Reference proteome</keyword>
<dbReference type="Proteomes" id="UP000799424">
    <property type="component" value="Unassembled WGS sequence"/>
</dbReference>